<dbReference type="RefSeq" id="WP_306975088.1">
    <property type="nucleotide sequence ID" value="NZ_JAUSTQ010000003.1"/>
</dbReference>
<gene>
    <name evidence="1" type="ORF">J2S77_000927</name>
</gene>
<keyword evidence="2" id="KW-1185">Reference proteome</keyword>
<evidence type="ECO:0000313" key="2">
    <source>
        <dbReference type="Proteomes" id="UP001224359"/>
    </source>
</evidence>
<sequence length="104" mass="12308">MANWGDVLYLIPMTTGTDDAGFPTEQRGESRLIYANRMSVRSNEFHMAKQHGVELQHMFEVRSIEYDFETLVRYNDKEYDVERTYEKGEFIELVLKKQGDQYEA</sequence>
<reference evidence="1 2" key="1">
    <citation type="submission" date="2023-07" db="EMBL/GenBank/DDBJ databases">
        <title>Genomic Encyclopedia of Type Strains, Phase IV (KMG-IV): sequencing the most valuable type-strain genomes for metagenomic binning, comparative biology and taxonomic classification.</title>
        <authorList>
            <person name="Goeker M."/>
        </authorList>
    </citation>
    <scope>NUCLEOTIDE SEQUENCE [LARGE SCALE GENOMIC DNA]</scope>
    <source>
        <strain evidence="1 2">DSM 16460</strain>
    </source>
</reference>
<evidence type="ECO:0000313" key="1">
    <source>
        <dbReference type="EMBL" id="MDQ0158963.1"/>
    </source>
</evidence>
<protein>
    <recommendedName>
        <fullName evidence="3">Phage head-tail adapter protein</fullName>
    </recommendedName>
</protein>
<dbReference type="Proteomes" id="UP001224359">
    <property type="component" value="Unassembled WGS sequence"/>
</dbReference>
<name>A0ABT9VDD9_9BACI</name>
<organism evidence="1 2">
    <name type="scientific">Alkalibacillus salilacus</name>
    <dbReference type="NCBI Taxonomy" id="284582"/>
    <lineage>
        <taxon>Bacteria</taxon>
        <taxon>Bacillati</taxon>
        <taxon>Bacillota</taxon>
        <taxon>Bacilli</taxon>
        <taxon>Bacillales</taxon>
        <taxon>Bacillaceae</taxon>
        <taxon>Alkalibacillus</taxon>
    </lineage>
</organism>
<dbReference type="EMBL" id="JAUSTQ010000003">
    <property type="protein sequence ID" value="MDQ0158963.1"/>
    <property type="molecule type" value="Genomic_DNA"/>
</dbReference>
<accession>A0ABT9VDD9</accession>
<comment type="caution">
    <text evidence="1">The sequence shown here is derived from an EMBL/GenBank/DDBJ whole genome shotgun (WGS) entry which is preliminary data.</text>
</comment>
<proteinExistence type="predicted"/>
<evidence type="ECO:0008006" key="3">
    <source>
        <dbReference type="Google" id="ProtNLM"/>
    </source>
</evidence>